<feature type="domain" description="SLH" evidence="3">
    <location>
        <begin position="31"/>
        <end position="94"/>
    </location>
</feature>
<dbReference type="PANTHER" id="PTHR43308">
    <property type="entry name" value="OUTER MEMBRANE PROTEIN ALPHA-RELATED"/>
    <property type="match status" value="1"/>
</dbReference>
<dbReference type="AlphaFoldDB" id="A0A2N5MBQ1"/>
<dbReference type="PANTHER" id="PTHR43308:SF5">
    <property type="entry name" value="S-LAYER PROTEIN _ PEPTIDOGLYCAN ENDO-BETA-N-ACETYLGLUCOSAMINIDASE"/>
    <property type="match status" value="1"/>
</dbReference>
<evidence type="ECO:0000259" key="3">
    <source>
        <dbReference type="PROSITE" id="PS51272"/>
    </source>
</evidence>
<dbReference type="InterPro" id="IPR051465">
    <property type="entry name" value="Cell_Envelope_Struct_Comp"/>
</dbReference>
<feature type="domain" description="SLH" evidence="3">
    <location>
        <begin position="338"/>
        <end position="398"/>
    </location>
</feature>
<dbReference type="Proteomes" id="UP000234748">
    <property type="component" value="Unassembled WGS sequence"/>
</dbReference>
<gene>
    <name evidence="4" type="ORF">CUU66_00965</name>
</gene>
<evidence type="ECO:0000313" key="5">
    <source>
        <dbReference type="Proteomes" id="UP000234748"/>
    </source>
</evidence>
<dbReference type="InterPro" id="IPR001119">
    <property type="entry name" value="SLH_dom"/>
</dbReference>
<evidence type="ECO:0000313" key="4">
    <source>
        <dbReference type="EMBL" id="PLT31763.1"/>
    </source>
</evidence>
<feature type="domain" description="SLH" evidence="3">
    <location>
        <begin position="276"/>
        <end position="336"/>
    </location>
</feature>
<reference evidence="4 5" key="1">
    <citation type="submission" date="2017-11" db="EMBL/GenBank/DDBJ databases">
        <title>Comparitive Functional Genomics of Dry Heat Resistant strains isolated from the Viking Spacecraft.</title>
        <authorList>
            <person name="Seuylemezian A."/>
            <person name="Cooper K."/>
            <person name="Vaishampayan P."/>
        </authorList>
    </citation>
    <scope>NUCLEOTIDE SEQUENCE [LARGE SCALE GENOMIC DNA]</scope>
    <source>
        <strain evidence="4 5">V1-29</strain>
    </source>
</reference>
<feature type="chain" id="PRO_5039516492" description="SLH domain-containing protein" evidence="2">
    <location>
        <begin position="28"/>
        <end position="1206"/>
    </location>
</feature>
<dbReference type="Pfam" id="PF00395">
    <property type="entry name" value="SLH"/>
    <property type="match status" value="6"/>
</dbReference>
<comment type="caution">
    <text evidence="4">The sequence shown here is derived from an EMBL/GenBank/DDBJ whole genome shotgun (WGS) entry which is preliminary data.</text>
</comment>
<dbReference type="Gene3D" id="2.60.40.1080">
    <property type="match status" value="1"/>
</dbReference>
<feature type="signal peptide" evidence="2">
    <location>
        <begin position="1"/>
        <end position="27"/>
    </location>
</feature>
<organism evidence="4 5">
    <name type="scientific">Peribacillus deserti</name>
    <dbReference type="NCBI Taxonomy" id="673318"/>
    <lineage>
        <taxon>Bacteria</taxon>
        <taxon>Bacillati</taxon>
        <taxon>Bacillota</taxon>
        <taxon>Bacilli</taxon>
        <taxon>Bacillales</taxon>
        <taxon>Bacillaceae</taxon>
        <taxon>Peribacillus</taxon>
    </lineage>
</organism>
<protein>
    <recommendedName>
        <fullName evidence="3">SLH domain-containing protein</fullName>
    </recommendedName>
</protein>
<evidence type="ECO:0000256" key="2">
    <source>
        <dbReference type="SAM" id="SignalP"/>
    </source>
</evidence>
<name>A0A2N5MBQ1_9BACI</name>
<proteinExistence type="predicted"/>
<accession>A0A2N5MBQ1</accession>
<dbReference type="EMBL" id="PGUY01000002">
    <property type="protein sequence ID" value="PLT31763.1"/>
    <property type="molecule type" value="Genomic_DNA"/>
</dbReference>
<feature type="domain" description="SLH" evidence="3">
    <location>
        <begin position="95"/>
        <end position="158"/>
    </location>
</feature>
<dbReference type="PROSITE" id="PS51272">
    <property type="entry name" value="SLH"/>
    <property type="match status" value="5"/>
</dbReference>
<keyword evidence="5" id="KW-1185">Reference proteome</keyword>
<feature type="domain" description="SLH" evidence="3">
    <location>
        <begin position="212"/>
        <end position="275"/>
    </location>
</feature>
<dbReference type="OrthoDB" id="1736525at2"/>
<keyword evidence="1 2" id="KW-0732">Signal</keyword>
<evidence type="ECO:0000256" key="1">
    <source>
        <dbReference type="ARBA" id="ARBA00022729"/>
    </source>
</evidence>
<sequence>MKKNKQLLSVLLIFVFIFSLLSPVSQAKAASQISKFKDTQKHPAKQAIDRLVSLGVIKGYKDGTFRPENKVKRVEFIDMITKMMNYPRSSKASIALPFKDIKPGYSAYPAIEAAVKQGILSKNDFGDKFNPNQLINRNEMAVITAKALQLKQENTKYLTFRDKKDIKKQVGLVSAVVKRGLVSGYSDKTFKPAKGLTRAEASVYLVRMYDYLNGVFFTDIENHASRSAIQSLVGLGILSGYKDGKFYPEKTVTRADFVTFLIRTMGYKPEKAKPTFEDVKPSSAAYSSIQAAGQQGIIKPSEYGRKFSPNKLITRQEMAVFLARTLKLKPENPSILKFKDKKSITVKDQAAVASVVKAGLMSSYKDNQFSPKTAVTRAQASVSLKKLYDYSINTPNPDIPTASPDRTSKDEIKVQSYVKEIPKQALGSLESVTDGDSTFIFKGTPANVTTLKKGDIFTLPSTDKFPGGFAEKVISVVIQNGKTIVKTVNPEFTEVFNKLDVQEDKDISIQDLVPISIPEGVTVDGLEEGDPSSIKSYSSGFSEKEEKEKGKGFKINLREFKLEANNVTMKINGAVDFKNAKLETDVDYSFFKLKTFETRFVSDPSLSLKGEITKEIASGEAGGKGTYSKVYKGIDFGTKANVPSWMSGKESTGPFEKQKSIGKFYLPVYGPVGANLEAFLVIKADLTVGIHLEFIQDVHMDAGIKAKEGKVEYKPQKAEFEEPVFLIKGNGGAQLKAGPGIGVKLAVFKLSVGGLEGKLGLTGEIYGQATGGYGDQPDPNEEQNARGLKFCFRAGAGAFAEVTATLDLLEKLYIIKNAEVTLLKKNWKFGEYTNCKDGMLAANPKFLILAPGESKEIDLGLFEFDKTELKLSRQEDKLKNTTLSHSLSGDKVLAINSTENKNGYKYTVKVDEKALPGDIAEVEFTYQGEKDSKKIEDSITVFVLNPEKIEAEPSQVTLKPGGKKQLTVNAVFEEPTGKYLDKLKEEGISLKDLVNVDVTSAEGIMYKSKNPAVAEVDSKGNITANSQNESSTEIEISYKGKIDTVLVNVEQPPANGGGSGQPAILSEEQIKSIILEAEKKADGIFRPEAESEDPDEFNAVKGKLLDYYSDNYLDGYWKKIYEVNIAWFTDPHLLYPLSEAISSGTAGTFKVSSQSVDSVKASVEVPLRDNEIKGDAFEYQYSIKKINGKWLLDDIDGIDNERPQDD</sequence>